<evidence type="ECO:0000313" key="4">
    <source>
        <dbReference type="Proteomes" id="UP000199577"/>
    </source>
</evidence>
<evidence type="ECO:0000313" key="3">
    <source>
        <dbReference type="EMBL" id="SFB85402.1"/>
    </source>
</evidence>
<gene>
    <name evidence="3" type="ORF">SAMN05421747_101526</name>
</gene>
<keyword evidence="1" id="KW-0328">Glycosyltransferase</keyword>
<dbReference type="PANTHER" id="PTHR30160">
    <property type="entry name" value="TETRAACYLDISACCHARIDE 4'-KINASE-RELATED"/>
    <property type="match status" value="1"/>
</dbReference>
<dbReference type="AlphaFoldDB" id="A0A1I1EFP4"/>
<organism evidence="3 4">
    <name type="scientific">Parapedobacter composti</name>
    <dbReference type="NCBI Taxonomy" id="623281"/>
    <lineage>
        <taxon>Bacteria</taxon>
        <taxon>Pseudomonadati</taxon>
        <taxon>Bacteroidota</taxon>
        <taxon>Sphingobacteriia</taxon>
        <taxon>Sphingobacteriales</taxon>
        <taxon>Sphingobacteriaceae</taxon>
        <taxon>Parapedobacter</taxon>
    </lineage>
</organism>
<dbReference type="GO" id="GO:0005829">
    <property type="term" value="C:cytosol"/>
    <property type="evidence" value="ECO:0007669"/>
    <property type="project" value="TreeGrafter"/>
</dbReference>
<dbReference type="EMBL" id="FOLL01000001">
    <property type="protein sequence ID" value="SFB85402.1"/>
    <property type="molecule type" value="Genomic_DNA"/>
</dbReference>
<keyword evidence="2 3" id="KW-0808">Transferase</keyword>
<sequence length="337" mass="37086">MKIQDIRKIAVFRALQLGDLLCAIPAVRALRHQFPQASITLIGLPGAKELTNRFPMYFDGLELFPGYPGLPEQSFAVQDIARFIADMQAKQFDLMLQMQGNGTIVNPLVELFGATYTAGFYAEGHYHPGNDLFIPYPSHVHEICRHLLLVQHLGIPHQGIHLEFPITEQDYADFESLNLPLQPGQYVCVHPGSRAAWRRWPPSAFACMADRCIELGYDVALTGTTEELPIVEEVARLMRYQAIVVAGKTSLGTMAVLVKQAKAVLSNCTGVSHIASALGTPGVIVSMDGEPNRWRPLNKSVLTTIDGKRTSDLASVEKALVDRLAFPVALEQLIDSA</sequence>
<dbReference type="RefSeq" id="WP_090970728.1">
    <property type="nucleotide sequence ID" value="NZ_FOLL01000001.1"/>
</dbReference>
<dbReference type="Proteomes" id="UP000199577">
    <property type="component" value="Unassembled WGS sequence"/>
</dbReference>
<protein>
    <submittedName>
        <fullName evidence="3">ADP-heptose:LPS heptosyltransferase</fullName>
    </submittedName>
</protein>
<dbReference type="InterPro" id="IPR051199">
    <property type="entry name" value="LPS_LOS_Heptosyltrfase"/>
</dbReference>
<reference evidence="4" key="1">
    <citation type="submission" date="2016-10" db="EMBL/GenBank/DDBJ databases">
        <authorList>
            <person name="Varghese N."/>
            <person name="Submissions S."/>
        </authorList>
    </citation>
    <scope>NUCLEOTIDE SEQUENCE [LARGE SCALE GENOMIC DNA]</scope>
    <source>
        <strain evidence="4">DSM 22900</strain>
    </source>
</reference>
<dbReference type="PANTHER" id="PTHR30160:SF1">
    <property type="entry name" value="LIPOPOLYSACCHARIDE 1,2-N-ACETYLGLUCOSAMINETRANSFERASE-RELATED"/>
    <property type="match status" value="1"/>
</dbReference>
<dbReference type="SUPFAM" id="SSF53756">
    <property type="entry name" value="UDP-Glycosyltransferase/glycogen phosphorylase"/>
    <property type="match status" value="1"/>
</dbReference>
<dbReference type="STRING" id="623281.SAMN05421747_101526"/>
<dbReference type="GO" id="GO:0009244">
    <property type="term" value="P:lipopolysaccharide core region biosynthetic process"/>
    <property type="evidence" value="ECO:0007669"/>
    <property type="project" value="TreeGrafter"/>
</dbReference>
<accession>A0A1I1EFP4</accession>
<evidence type="ECO:0000256" key="1">
    <source>
        <dbReference type="ARBA" id="ARBA00022676"/>
    </source>
</evidence>
<evidence type="ECO:0000256" key="2">
    <source>
        <dbReference type="ARBA" id="ARBA00022679"/>
    </source>
</evidence>
<keyword evidence="4" id="KW-1185">Reference proteome</keyword>
<dbReference type="InterPro" id="IPR002201">
    <property type="entry name" value="Glyco_trans_9"/>
</dbReference>
<dbReference type="OrthoDB" id="9797795at2"/>
<proteinExistence type="predicted"/>
<name>A0A1I1EFP4_9SPHI</name>
<dbReference type="CDD" id="cd03789">
    <property type="entry name" value="GT9_LPS_heptosyltransferase"/>
    <property type="match status" value="1"/>
</dbReference>
<dbReference type="Gene3D" id="3.40.50.2000">
    <property type="entry name" value="Glycogen Phosphorylase B"/>
    <property type="match status" value="2"/>
</dbReference>
<dbReference type="GO" id="GO:0008713">
    <property type="term" value="F:ADP-heptose-lipopolysaccharide heptosyltransferase activity"/>
    <property type="evidence" value="ECO:0007669"/>
    <property type="project" value="TreeGrafter"/>
</dbReference>
<dbReference type="Pfam" id="PF01075">
    <property type="entry name" value="Glyco_transf_9"/>
    <property type="match status" value="1"/>
</dbReference>